<evidence type="ECO:0000256" key="1">
    <source>
        <dbReference type="SAM" id="MobiDB-lite"/>
    </source>
</evidence>
<dbReference type="InterPro" id="IPR038694">
    <property type="entry name" value="DUF427_sf"/>
</dbReference>
<dbReference type="Gene3D" id="2.170.150.40">
    <property type="entry name" value="Domain of unknown function (DUF427)"/>
    <property type="match status" value="1"/>
</dbReference>
<dbReference type="PANTHER" id="PTHR43058:SF1">
    <property type="entry name" value="DUF427 DOMAIN-CONTAINING PROTEIN"/>
    <property type="match status" value="1"/>
</dbReference>
<protein>
    <recommendedName>
        <fullName evidence="2">DUF427 domain-containing protein</fullName>
    </recommendedName>
</protein>
<accession>A0AA40CXK2</accession>
<proteinExistence type="predicted"/>
<dbReference type="AlphaFoldDB" id="A0AA40CXK2"/>
<evidence type="ECO:0000313" key="4">
    <source>
        <dbReference type="Proteomes" id="UP001174936"/>
    </source>
</evidence>
<dbReference type="Pfam" id="PF04248">
    <property type="entry name" value="NTP_transf_9"/>
    <property type="match status" value="1"/>
</dbReference>
<comment type="caution">
    <text evidence="3">The sequence shown here is derived from an EMBL/GenBank/DDBJ whole genome shotgun (WGS) entry which is preliminary data.</text>
</comment>
<dbReference type="EMBL" id="JAULSV010000001">
    <property type="protein sequence ID" value="KAK0655101.1"/>
    <property type="molecule type" value="Genomic_DNA"/>
</dbReference>
<gene>
    <name evidence="3" type="ORF">B0T16DRAFT_396170</name>
</gene>
<dbReference type="PANTHER" id="PTHR43058">
    <property type="entry name" value="SLR0655 PROTEIN"/>
    <property type="match status" value="1"/>
</dbReference>
<feature type="domain" description="DUF427" evidence="2">
    <location>
        <begin position="121"/>
        <end position="216"/>
    </location>
</feature>
<evidence type="ECO:0000259" key="2">
    <source>
        <dbReference type="Pfam" id="PF04248"/>
    </source>
</evidence>
<reference evidence="3" key="1">
    <citation type="submission" date="2023-06" db="EMBL/GenBank/DDBJ databases">
        <title>Genome-scale phylogeny and comparative genomics of the fungal order Sordariales.</title>
        <authorList>
            <consortium name="Lawrence Berkeley National Laboratory"/>
            <person name="Hensen N."/>
            <person name="Bonometti L."/>
            <person name="Westerberg I."/>
            <person name="Brannstrom I.O."/>
            <person name="Guillou S."/>
            <person name="Cros-Aarteil S."/>
            <person name="Calhoun S."/>
            <person name="Haridas S."/>
            <person name="Kuo A."/>
            <person name="Mondo S."/>
            <person name="Pangilinan J."/>
            <person name="Riley R."/>
            <person name="Labutti K."/>
            <person name="Andreopoulos B."/>
            <person name="Lipzen A."/>
            <person name="Chen C."/>
            <person name="Yanf M."/>
            <person name="Daum C."/>
            <person name="Ng V."/>
            <person name="Clum A."/>
            <person name="Steindorff A."/>
            <person name="Ohm R."/>
            <person name="Martin F."/>
            <person name="Silar P."/>
            <person name="Natvig D."/>
            <person name="Lalanne C."/>
            <person name="Gautier V."/>
            <person name="Ament-Velasquez S.L."/>
            <person name="Kruys A."/>
            <person name="Hutchinson M.I."/>
            <person name="Powell A.J."/>
            <person name="Barry K."/>
            <person name="Miller A.N."/>
            <person name="Grigoriev I.V."/>
            <person name="Debuchy R."/>
            <person name="Gladieux P."/>
            <person name="Thoren M.H."/>
            <person name="Johannesson H."/>
        </authorList>
    </citation>
    <scope>NUCLEOTIDE SEQUENCE</scope>
    <source>
        <strain evidence="3">SMH2532-1</strain>
    </source>
</reference>
<organism evidence="3 4">
    <name type="scientific">Cercophora newfieldiana</name>
    <dbReference type="NCBI Taxonomy" id="92897"/>
    <lineage>
        <taxon>Eukaryota</taxon>
        <taxon>Fungi</taxon>
        <taxon>Dikarya</taxon>
        <taxon>Ascomycota</taxon>
        <taxon>Pezizomycotina</taxon>
        <taxon>Sordariomycetes</taxon>
        <taxon>Sordariomycetidae</taxon>
        <taxon>Sordariales</taxon>
        <taxon>Lasiosphaeriaceae</taxon>
        <taxon>Cercophora</taxon>
    </lineage>
</organism>
<sequence length="259" mass="29270">MERERWVGKVGVGWVVSSLTRKSGSNLFFGGLSLFANLLLPCSDEIFCASKSTPPRPLLQTWIKPIFFTTTSKPPDPQRVDTKRRGGTKKNMATDSAPTRTVLNVQSFPRPPVVERCNRHIQIMWHGALIADCPAGETYWVLETHHAPTYYIPPNRVRMPISTTPRSTYCEYKGQATYYSLMSPASAAETVSNRIWSYTEPLKDYEPIKGYIAFYVGPWDCYVDGERANPQPGEYYGGWVTSDVQGIIKGQWGTWDPVF</sequence>
<dbReference type="Proteomes" id="UP001174936">
    <property type="component" value="Unassembled WGS sequence"/>
</dbReference>
<keyword evidence="4" id="KW-1185">Reference proteome</keyword>
<evidence type="ECO:0000313" key="3">
    <source>
        <dbReference type="EMBL" id="KAK0655101.1"/>
    </source>
</evidence>
<feature type="region of interest" description="Disordered" evidence="1">
    <location>
        <begin position="72"/>
        <end position="95"/>
    </location>
</feature>
<dbReference type="InterPro" id="IPR007361">
    <property type="entry name" value="DUF427"/>
</dbReference>
<name>A0AA40CXK2_9PEZI</name>